<proteinExistence type="predicted"/>
<dbReference type="EMBL" id="SBIW01000011">
    <property type="protein sequence ID" value="RWY48386.1"/>
    <property type="molecule type" value="Genomic_DNA"/>
</dbReference>
<sequence length="87" mass="9709">MSSVAMPGSDYRDNDGYSLYRVNLNEKQAKGFSCLLIEAPQTFVLKPCNYHLLMIVGNGGGWGVLTIKNFVENVIVKDRGELFPRLV</sequence>
<comment type="caution">
    <text evidence="1">The sequence shown here is derived from an EMBL/GenBank/DDBJ whole genome shotgun (WGS) entry which is preliminary data.</text>
</comment>
<reference evidence="1 2" key="1">
    <citation type="submission" date="2019-01" db="EMBL/GenBank/DDBJ databases">
        <title>Mucilaginibacter antarcticum sp. nov., isolated from antarctic soil.</title>
        <authorList>
            <person name="Yan Y.-Q."/>
            <person name="Du Z.-J."/>
        </authorList>
    </citation>
    <scope>NUCLEOTIDE SEQUENCE [LARGE SCALE GENOMIC DNA]</scope>
    <source>
        <strain evidence="1 2">F01003</strain>
    </source>
</reference>
<accession>A0A3S3X1A6</accession>
<dbReference type="RefSeq" id="WP_128535733.1">
    <property type="nucleotide sequence ID" value="NZ_SBIW01000011.1"/>
</dbReference>
<name>A0A3S3X1A6_9SPHI</name>
<evidence type="ECO:0000313" key="2">
    <source>
        <dbReference type="Proteomes" id="UP000286701"/>
    </source>
</evidence>
<protein>
    <submittedName>
        <fullName evidence="1">Uncharacterized protein</fullName>
    </submittedName>
</protein>
<gene>
    <name evidence="1" type="ORF">EPL05_19795</name>
</gene>
<dbReference type="Proteomes" id="UP000286701">
    <property type="component" value="Unassembled WGS sequence"/>
</dbReference>
<keyword evidence="2" id="KW-1185">Reference proteome</keyword>
<evidence type="ECO:0000313" key="1">
    <source>
        <dbReference type="EMBL" id="RWY48386.1"/>
    </source>
</evidence>
<organism evidence="1 2">
    <name type="scientific">Mucilaginibacter gilvus</name>
    <dbReference type="NCBI Taxonomy" id="2305909"/>
    <lineage>
        <taxon>Bacteria</taxon>
        <taxon>Pseudomonadati</taxon>
        <taxon>Bacteroidota</taxon>
        <taxon>Sphingobacteriia</taxon>
        <taxon>Sphingobacteriales</taxon>
        <taxon>Sphingobacteriaceae</taxon>
        <taxon>Mucilaginibacter</taxon>
    </lineage>
</organism>
<dbReference type="AlphaFoldDB" id="A0A3S3X1A6"/>